<evidence type="ECO:0000313" key="7">
    <source>
        <dbReference type="Proteomes" id="UP000225275"/>
    </source>
</evidence>
<comment type="caution">
    <text evidence="6">The sequence shown here is derived from an EMBL/GenBank/DDBJ whole genome shotgun (WGS) entry which is preliminary data.</text>
</comment>
<proteinExistence type="predicted"/>
<accession>A0AAP8DZJ9</accession>
<organism evidence="6 7">
    <name type="scientific">Lactococcus lactis</name>
    <dbReference type="NCBI Taxonomy" id="1358"/>
    <lineage>
        <taxon>Bacteria</taxon>
        <taxon>Bacillati</taxon>
        <taxon>Bacillota</taxon>
        <taxon>Bacilli</taxon>
        <taxon>Lactobacillales</taxon>
        <taxon>Streptococcaceae</taxon>
        <taxon>Lactococcus</taxon>
    </lineage>
</organism>
<sequence length="351" mass="39413">MKKIITLLFLFVLNISGSQVLAENNQPSSGTYSVSAIPSIHQTEGIESFFDIRWTPSYTEKFGILITNKSDKAQTYQVQVNKARTNKNGIIDYSDTSPELKSSKYQLTQMIQLPKEVTVPAGQSQKVEGSLNFPQASFNGILMAGIHVSEKKAEDNQSAVSNTVAYNLPFVVRGDSDVRPKAKLTLKKVSLEAFSSTQSSLDIGLSNEEATLLKESRFQAKITSKKNDKVIVQQSSKLDLTPETDFVYPVKLPKNLPAGDYQLVLKVTHGKDNWEFKRSLHVTGAEAKSIQQRAGVKDYSWLIYVFLILGIIILFVILFFVRKTRKRNKQIEISNRGSKRKRGKGWKNKDE</sequence>
<evidence type="ECO:0000256" key="1">
    <source>
        <dbReference type="SAM" id="MobiDB-lite"/>
    </source>
</evidence>
<evidence type="ECO:0008006" key="8">
    <source>
        <dbReference type="Google" id="ProtNLM"/>
    </source>
</evidence>
<dbReference type="Pfam" id="PF11797">
    <property type="entry name" value="WxLIP_HBD"/>
    <property type="match status" value="1"/>
</dbReference>
<keyword evidence="3" id="KW-0732">Signal</keyword>
<dbReference type="AlphaFoldDB" id="A0AAP8DZJ9"/>
<reference evidence="6" key="1">
    <citation type="submission" date="2017-01" db="EMBL/GenBank/DDBJ databases">
        <authorList>
            <person name="Lo R."/>
        </authorList>
    </citation>
    <scope>NUCLEOTIDE SEQUENCE</scope>
    <source>
        <strain evidence="6">537</strain>
    </source>
</reference>
<evidence type="ECO:0000259" key="5">
    <source>
        <dbReference type="Pfam" id="PF11797"/>
    </source>
</evidence>
<keyword evidence="2" id="KW-1133">Transmembrane helix</keyword>
<keyword evidence="2" id="KW-0472">Membrane</keyword>
<evidence type="ECO:0000256" key="3">
    <source>
        <dbReference type="SAM" id="SignalP"/>
    </source>
</evidence>
<feature type="chain" id="PRO_5043023167" description="Cell surface protein" evidence="3">
    <location>
        <begin position="23"/>
        <end position="351"/>
    </location>
</feature>
<evidence type="ECO:0000313" key="6">
    <source>
        <dbReference type="EMBL" id="PFG87330.1"/>
    </source>
</evidence>
<dbReference type="Proteomes" id="UP000225275">
    <property type="component" value="Unassembled WGS sequence"/>
</dbReference>
<evidence type="ECO:0000256" key="2">
    <source>
        <dbReference type="SAM" id="Phobius"/>
    </source>
</evidence>
<dbReference type="Pfam" id="PF06030">
    <property type="entry name" value="WxLIP_PGBD"/>
    <property type="match status" value="1"/>
</dbReference>
<feature type="domain" description="WxL Interacting Protein host binding" evidence="5">
    <location>
        <begin position="156"/>
        <end position="290"/>
    </location>
</feature>
<dbReference type="InterPro" id="IPR021759">
    <property type="entry name" value="WxLIP_HBD"/>
</dbReference>
<feature type="signal peptide" evidence="3">
    <location>
        <begin position="1"/>
        <end position="22"/>
    </location>
</feature>
<name>A0AAP8DZJ9_9LACT</name>
<dbReference type="InterPro" id="IPR010317">
    <property type="entry name" value="WxLIP_PGBD"/>
</dbReference>
<evidence type="ECO:0000259" key="4">
    <source>
        <dbReference type="Pfam" id="PF06030"/>
    </source>
</evidence>
<keyword evidence="2" id="KW-0812">Transmembrane</keyword>
<gene>
    <name evidence="6" type="ORF">BW154_12780</name>
</gene>
<dbReference type="EMBL" id="MTJS01000008">
    <property type="protein sequence ID" value="PFG87330.1"/>
    <property type="molecule type" value="Genomic_DNA"/>
</dbReference>
<dbReference type="RefSeq" id="WP_058218415.1">
    <property type="nucleotide sequence ID" value="NZ_JAOWLS010000008.1"/>
</dbReference>
<protein>
    <recommendedName>
        <fullName evidence="8">Cell surface protein</fullName>
    </recommendedName>
</protein>
<feature type="domain" description="WxL Interacting Protein peptidoglycan binding" evidence="4">
    <location>
        <begin position="32"/>
        <end position="150"/>
    </location>
</feature>
<feature type="region of interest" description="Disordered" evidence="1">
    <location>
        <begin position="332"/>
        <end position="351"/>
    </location>
</feature>
<feature type="compositionally biased region" description="Basic residues" evidence="1">
    <location>
        <begin position="337"/>
        <end position="351"/>
    </location>
</feature>
<reference evidence="6" key="2">
    <citation type="journal article" date="2018" name="Food Control">
        <title>Characterization of Lactococcus lactis isolates from herbs, fruits and vegetables for use as biopreservatives against Listeria monocytogenes in cheese.</title>
        <authorList>
            <person name="Ho V."/>
            <person name="Lo R."/>
            <person name="Bansal N."/>
            <person name="Turner M.S."/>
        </authorList>
    </citation>
    <scope>NUCLEOTIDE SEQUENCE</scope>
    <source>
        <strain evidence="6">537</strain>
    </source>
</reference>
<feature type="transmembrane region" description="Helical" evidence="2">
    <location>
        <begin position="301"/>
        <end position="321"/>
    </location>
</feature>